<dbReference type="OrthoDB" id="5427350at2759"/>
<evidence type="ECO:0000313" key="3">
    <source>
        <dbReference type="Proteomes" id="UP000660729"/>
    </source>
</evidence>
<evidence type="ECO:0008006" key="4">
    <source>
        <dbReference type="Google" id="ProtNLM"/>
    </source>
</evidence>
<reference evidence="2" key="1">
    <citation type="submission" date="2020-04" db="EMBL/GenBank/DDBJ databases">
        <title>Draft genome resource of the tomato pathogen Pseudocercospora fuligena.</title>
        <authorList>
            <person name="Zaccaron A."/>
        </authorList>
    </citation>
    <scope>NUCLEOTIDE SEQUENCE</scope>
    <source>
        <strain evidence="2">PF001</strain>
    </source>
</reference>
<dbReference type="SUPFAM" id="SSF63829">
    <property type="entry name" value="Calcium-dependent phosphotriesterase"/>
    <property type="match status" value="1"/>
</dbReference>
<keyword evidence="1" id="KW-0732">Signal</keyword>
<evidence type="ECO:0000313" key="2">
    <source>
        <dbReference type="EMBL" id="KAF7186937.1"/>
    </source>
</evidence>
<feature type="chain" id="PRO_5034124452" description="ASST-domain-containing protein" evidence="1">
    <location>
        <begin position="20"/>
        <end position="562"/>
    </location>
</feature>
<accession>A0A8H6RAM2</accession>
<dbReference type="Proteomes" id="UP000660729">
    <property type="component" value="Unassembled WGS sequence"/>
</dbReference>
<gene>
    <name evidence="2" type="ORF">HII31_11731</name>
</gene>
<dbReference type="InterPro" id="IPR039535">
    <property type="entry name" value="ASST-like"/>
</dbReference>
<dbReference type="PANTHER" id="PTHR35340">
    <property type="entry name" value="PQQ ENZYME REPEAT PROTEIN-RELATED"/>
    <property type="match status" value="1"/>
</dbReference>
<dbReference type="InterPro" id="IPR053143">
    <property type="entry name" value="Arylsulfate_ST"/>
</dbReference>
<dbReference type="Pfam" id="PF14269">
    <property type="entry name" value="Arylsulfotran_2"/>
    <property type="match status" value="1"/>
</dbReference>
<evidence type="ECO:0000256" key="1">
    <source>
        <dbReference type="SAM" id="SignalP"/>
    </source>
</evidence>
<dbReference type="AlphaFoldDB" id="A0A8H6RAM2"/>
<protein>
    <recommendedName>
        <fullName evidence="4">ASST-domain-containing protein</fullName>
    </recommendedName>
</protein>
<name>A0A8H6RAM2_9PEZI</name>
<comment type="caution">
    <text evidence="2">The sequence shown here is derived from an EMBL/GenBank/DDBJ whole genome shotgun (WGS) entry which is preliminary data.</text>
</comment>
<proteinExistence type="predicted"/>
<organism evidence="2 3">
    <name type="scientific">Pseudocercospora fuligena</name>
    <dbReference type="NCBI Taxonomy" id="685502"/>
    <lineage>
        <taxon>Eukaryota</taxon>
        <taxon>Fungi</taxon>
        <taxon>Dikarya</taxon>
        <taxon>Ascomycota</taxon>
        <taxon>Pezizomycotina</taxon>
        <taxon>Dothideomycetes</taxon>
        <taxon>Dothideomycetidae</taxon>
        <taxon>Mycosphaerellales</taxon>
        <taxon>Mycosphaerellaceae</taxon>
        <taxon>Pseudocercospora</taxon>
    </lineage>
</organism>
<feature type="signal peptide" evidence="1">
    <location>
        <begin position="1"/>
        <end position="19"/>
    </location>
</feature>
<dbReference type="EMBL" id="JABCIY010000244">
    <property type="protein sequence ID" value="KAF7186937.1"/>
    <property type="molecule type" value="Genomic_DNA"/>
</dbReference>
<keyword evidence="3" id="KW-1185">Reference proteome</keyword>
<dbReference type="PANTHER" id="PTHR35340:SF8">
    <property type="entry name" value="ASST-DOMAIN-CONTAINING PROTEIN"/>
    <property type="match status" value="1"/>
</dbReference>
<sequence>MLALSFILIASFFTVFTKAAYDIEFGTDDDLSRYVTASLTKDDQRPEIRAPLFEVVEHEPEKVTPGYWFVAPYAHIKQEKHAARYYQACQTGPAIYDSTGELIWSGACLSNNQNTCDFRAFTANGSQYMSAIFSYYPAKDFVGRGVIFDDSMQIVQEVRPPNTMIPFNMHEFYVLDNGATAMHIVQRVELADIAHLKLEKQFEGMTAGLVANMVQKLEAATHKSHIAGIQEVDLHTGEAIFSWWASDHINLNTSTFPPRHLDGPYPNGWDWLHLNAIDKNSEGDYLITARYTDAVYKVSGKDGHIIWTLGGLSSSFQLQSFNFTRPHDARFVSSDETSETITLLDNGGCEESKSSDTSSALIIHLDKSSHPWVATVRTRWTRPDNGQSDKRGNFQLLPNGNAFVGWSENSYISEHSPDGEVLMEAQFASDRFVTYRAYKFNFTSSPAEPPVLKGFAYGESPEKSVSVYYVSWNGATEVSYWEFYTKDDELLGRVKRSGFETMFQQSSRYVDQVYARALSADNSVLGKTNMEEIRNPGGWPADHTLMESILQAADEEDGKDEL</sequence>